<dbReference type="GO" id="GO:0005576">
    <property type="term" value="C:extracellular region"/>
    <property type="evidence" value="ECO:0007669"/>
    <property type="project" value="TreeGrafter"/>
</dbReference>
<evidence type="ECO:0000256" key="6">
    <source>
        <dbReference type="ARBA" id="ARBA00022801"/>
    </source>
</evidence>
<dbReference type="GO" id="GO:0005524">
    <property type="term" value="F:ATP binding"/>
    <property type="evidence" value="ECO:0007669"/>
    <property type="project" value="UniProtKB-KW"/>
</dbReference>
<evidence type="ECO:0000256" key="8">
    <source>
        <dbReference type="ARBA" id="ARBA00022989"/>
    </source>
</evidence>
<evidence type="ECO:0000313" key="11">
    <source>
        <dbReference type="EMBL" id="QLL08396.1"/>
    </source>
</evidence>
<keyword evidence="3" id="KW-1003">Cell membrane</keyword>
<keyword evidence="6" id="KW-0378">Hydrolase</keyword>
<sequence>MPRQSSTWLHTSGHRFLLRRIESALLGEDPGLVSRPPRAHARALVLGCLSSIALLLGCVSLALLRPQPDLGDARLLLGRQSGALYVRLGDTWHPVLNLASARLILADAANPVPVRDSELGHTKRGALLGIPGAPQLVAPPLPEQESKWTICDSDREPGTTVIVGTAADASVRRLDSERAALVTAGPGSPTFLLYRGMRAVVDLSDPAIRHVLGLADPVPQVISRSLLNAIPEAPPVAAPRIQGAGAPARWLPGWRIGSVLRITPTSGDEYYVVLGGGVQRIGRFTADLLRFVDSRGAAAPVVVAPDVIRAVPLVDTLPVGGLPEQAPSEFSTDTTVCATWTSRQSEPADIALLTGVGPGAGQLVRLAQSDGRGPAVDAVHLAPGRSVYVTAHSLTGGLARVATRFLVTDTGVRFAVHDDEAARALGLPATATSAPWPMLAALPCGPELSREQASVSRDTVVAGVR</sequence>
<evidence type="ECO:0000256" key="3">
    <source>
        <dbReference type="ARBA" id="ARBA00022475"/>
    </source>
</evidence>
<reference evidence="12" key="1">
    <citation type="submission" date="2020-07" db="EMBL/GenBank/DDBJ databases">
        <title>Description of Mycobacterium gordonae subsp. intergordonae subsp.nov. and Mycobacterium gordonae subsp. gordonae subsp. nov.</title>
        <authorList>
            <person name="Yu X."/>
        </authorList>
    </citation>
    <scope>NUCLEOTIDE SEQUENCE [LARGE SCALE GENOMIC DNA]</scope>
    <source>
        <strain evidence="12">24</strain>
    </source>
</reference>
<evidence type="ECO:0000313" key="12">
    <source>
        <dbReference type="Proteomes" id="UP000510682"/>
    </source>
</evidence>
<evidence type="ECO:0000256" key="4">
    <source>
        <dbReference type="ARBA" id="ARBA00022692"/>
    </source>
</evidence>
<keyword evidence="4 10" id="KW-0812">Transmembrane</keyword>
<dbReference type="AlphaFoldDB" id="A0A7D6I8G2"/>
<dbReference type="EMBL" id="CP059165">
    <property type="protein sequence ID" value="QLL08396.1"/>
    <property type="molecule type" value="Genomic_DNA"/>
</dbReference>
<proteinExistence type="inferred from homology"/>
<dbReference type="Gene3D" id="2.40.50.910">
    <property type="entry name" value="Type VII secretion system EccB, repeat 3 domain"/>
    <property type="match status" value="1"/>
</dbReference>
<dbReference type="Pfam" id="PF05108">
    <property type="entry name" value="T7SS_ESX1_EccB"/>
    <property type="match status" value="1"/>
</dbReference>
<feature type="transmembrane region" description="Helical" evidence="10">
    <location>
        <begin position="43"/>
        <end position="64"/>
    </location>
</feature>
<dbReference type="KEGG" id="mgor:H0P51_05460"/>
<gene>
    <name evidence="11" type="primary">eccB</name>
    <name evidence="11" type="ORF">H0P51_05460</name>
</gene>
<evidence type="ECO:0000256" key="5">
    <source>
        <dbReference type="ARBA" id="ARBA00022741"/>
    </source>
</evidence>
<dbReference type="Gene3D" id="3.30.2390.20">
    <property type="entry name" value="Type VII secretion system EccB, repeat 1 domain"/>
    <property type="match status" value="1"/>
</dbReference>
<keyword evidence="8 10" id="KW-1133">Transmembrane helix</keyword>
<comment type="subcellular location">
    <subcellularLocation>
        <location evidence="1">Cell membrane</location>
        <topology evidence="1">Single-pass membrane protein</topology>
    </subcellularLocation>
</comment>
<reference evidence="12" key="2">
    <citation type="submission" date="2023-07" db="EMBL/GenBank/DDBJ databases">
        <title>Description of Mycobacterium gordonae subsp. intergordonae subsp.nov. and Mycobacterium gordonae subsp. gordonae subsp. nov.</title>
        <authorList>
            <person name="Huang H."/>
        </authorList>
    </citation>
    <scope>NUCLEOTIDE SEQUENCE [LARGE SCALE GENOMIC DNA]</scope>
    <source>
        <strain evidence="12">24</strain>
    </source>
</reference>
<keyword evidence="7" id="KW-0067">ATP-binding</keyword>
<keyword evidence="5" id="KW-0547">Nucleotide-binding</keyword>
<evidence type="ECO:0000256" key="10">
    <source>
        <dbReference type="SAM" id="Phobius"/>
    </source>
</evidence>
<dbReference type="GO" id="GO:0005886">
    <property type="term" value="C:plasma membrane"/>
    <property type="evidence" value="ECO:0007669"/>
    <property type="project" value="UniProtKB-SubCell"/>
</dbReference>
<dbReference type="Proteomes" id="UP000510682">
    <property type="component" value="Chromosome"/>
</dbReference>
<dbReference type="NCBIfam" id="TIGR03919">
    <property type="entry name" value="T7SS_EccB"/>
    <property type="match status" value="1"/>
</dbReference>
<keyword evidence="12" id="KW-1185">Reference proteome</keyword>
<dbReference type="PANTHER" id="PTHR40765:SF2">
    <property type="entry name" value="ESX-2 SECRETION SYSTEM ATPASE ECCB2"/>
    <property type="match status" value="1"/>
</dbReference>
<dbReference type="InterPro" id="IPR042485">
    <property type="entry name" value="T7SS_EccB_R3"/>
</dbReference>
<dbReference type="InterPro" id="IPR044857">
    <property type="entry name" value="T7SS_EccB_R1"/>
</dbReference>
<accession>A0A7D6I8G2</accession>
<evidence type="ECO:0000256" key="7">
    <source>
        <dbReference type="ARBA" id="ARBA00022840"/>
    </source>
</evidence>
<evidence type="ECO:0000256" key="2">
    <source>
        <dbReference type="ARBA" id="ARBA00008149"/>
    </source>
</evidence>
<dbReference type="RefSeq" id="WP_180916983.1">
    <property type="nucleotide sequence ID" value="NZ_CP059165.1"/>
</dbReference>
<evidence type="ECO:0000256" key="1">
    <source>
        <dbReference type="ARBA" id="ARBA00004162"/>
    </source>
</evidence>
<dbReference type="GO" id="GO:0016787">
    <property type="term" value="F:hydrolase activity"/>
    <property type="evidence" value="ECO:0007669"/>
    <property type="project" value="UniProtKB-KW"/>
</dbReference>
<evidence type="ECO:0000256" key="9">
    <source>
        <dbReference type="ARBA" id="ARBA00023136"/>
    </source>
</evidence>
<dbReference type="InterPro" id="IPR007795">
    <property type="entry name" value="T7SS_EccB"/>
</dbReference>
<keyword evidence="9 10" id="KW-0472">Membrane</keyword>
<protein>
    <submittedName>
        <fullName evidence="11">Type VII secretion protein EccB</fullName>
    </submittedName>
</protein>
<comment type="similarity">
    <text evidence="2">Belongs to the EccB family.</text>
</comment>
<organism evidence="11 12">
    <name type="scientific">Mycobacterium vicinigordonae</name>
    <dbReference type="NCBI Taxonomy" id="1719132"/>
    <lineage>
        <taxon>Bacteria</taxon>
        <taxon>Bacillati</taxon>
        <taxon>Actinomycetota</taxon>
        <taxon>Actinomycetes</taxon>
        <taxon>Mycobacteriales</taxon>
        <taxon>Mycobacteriaceae</taxon>
        <taxon>Mycobacterium</taxon>
    </lineage>
</organism>
<dbReference type="PANTHER" id="PTHR40765">
    <property type="entry name" value="ESX-2 SECRETION SYSTEM ATPASE ECCB2"/>
    <property type="match status" value="1"/>
</dbReference>
<name>A0A7D6I8G2_9MYCO</name>